<proteinExistence type="predicted"/>
<sequence length="456" mass="50764">MIQMNATLQTWILSGAVLAVAFASCQKPAVDGVTDPKDRSSFQLLQQRILTPSCATAGCHASQQDNMFTQHGLVLAEGVAYNNLVNVAAKNTSAKEDGLLRVKPFNSLQSLLYHKLIVDNSHHSGKSYGSPMPLGRDLLSVGQIEFVRRWIEAGAPREGSVVDEKLLDDKTPSVSADFEPLPAPASGQGFQMNVSLFDVAPNFEREIFVRKAVGNTQEIYVNRFQVKMRNSSHHFVAYNFRNNVLLPAMNEIRDLRNPDNSVNLATVLSMQNHVYFAGSQTPTADFIFPEGMALRVPANATIDLNSHYVNKTNAPIKGEVYFNLFTIDKSKVQRVVQTLDWGNTSLTIPAKTRLTLSKLFSVDKPVKILVLTSHTHKLGEKFIIRIKGGPRDNEVVYESTNWEHPETVIFKTPISLNKGEGLMSEITYNNTTSQTVRFGLTSEDEMGIIFGYYYEE</sequence>
<feature type="signal peptide" evidence="2">
    <location>
        <begin position="1"/>
        <end position="29"/>
    </location>
</feature>
<accession>A0ABP8JVL7</accession>
<dbReference type="InterPro" id="IPR024548">
    <property type="entry name" value="Cu2_monoox_C"/>
</dbReference>
<keyword evidence="5" id="KW-1185">Reference proteome</keyword>
<dbReference type="InterPro" id="IPR008977">
    <property type="entry name" value="PHM/PNGase_F_dom_sf"/>
</dbReference>
<dbReference type="InterPro" id="IPR014784">
    <property type="entry name" value="Cu2_ascorb_mOase-like_C"/>
</dbReference>
<organism evidence="4 5">
    <name type="scientific">Nibrella viscosa</name>
    <dbReference type="NCBI Taxonomy" id="1084524"/>
    <lineage>
        <taxon>Bacteria</taxon>
        <taxon>Pseudomonadati</taxon>
        <taxon>Bacteroidota</taxon>
        <taxon>Cytophagia</taxon>
        <taxon>Cytophagales</taxon>
        <taxon>Spirosomataceae</taxon>
        <taxon>Nibrella</taxon>
    </lineage>
</organism>
<gene>
    <name evidence="4" type="ORF">GCM10023187_05130</name>
</gene>
<evidence type="ECO:0000313" key="4">
    <source>
        <dbReference type="EMBL" id="GAA4396704.1"/>
    </source>
</evidence>
<evidence type="ECO:0000313" key="5">
    <source>
        <dbReference type="Proteomes" id="UP001500936"/>
    </source>
</evidence>
<evidence type="ECO:0000256" key="1">
    <source>
        <dbReference type="ARBA" id="ARBA00023157"/>
    </source>
</evidence>
<dbReference type="SUPFAM" id="SSF49742">
    <property type="entry name" value="PHM/PNGase F"/>
    <property type="match status" value="1"/>
</dbReference>
<feature type="chain" id="PRO_5046101750" description="Copper type II ascorbate-dependent monooxygenase C-terminal domain-containing protein" evidence="2">
    <location>
        <begin position="30"/>
        <end position="456"/>
    </location>
</feature>
<evidence type="ECO:0000259" key="3">
    <source>
        <dbReference type="Pfam" id="PF03712"/>
    </source>
</evidence>
<dbReference type="Proteomes" id="UP001500936">
    <property type="component" value="Unassembled WGS sequence"/>
</dbReference>
<dbReference type="Pfam" id="PF03712">
    <property type="entry name" value="Cu2_monoox_C"/>
    <property type="match status" value="1"/>
</dbReference>
<keyword evidence="1" id="KW-1015">Disulfide bond</keyword>
<dbReference type="Gene3D" id="2.60.120.230">
    <property type="match status" value="1"/>
</dbReference>
<reference evidence="5" key="1">
    <citation type="journal article" date="2019" name="Int. J. Syst. Evol. Microbiol.">
        <title>The Global Catalogue of Microorganisms (GCM) 10K type strain sequencing project: providing services to taxonomists for standard genome sequencing and annotation.</title>
        <authorList>
            <consortium name="The Broad Institute Genomics Platform"/>
            <consortium name="The Broad Institute Genome Sequencing Center for Infectious Disease"/>
            <person name="Wu L."/>
            <person name="Ma J."/>
        </authorList>
    </citation>
    <scope>NUCLEOTIDE SEQUENCE [LARGE SCALE GENOMIC DNA]</scope>
    <source>
        <strain evidence="5">JCM 17925</strain>
    </source>
</reference>
<dbReference type="RefSeq" id="WP_370469300.1">
    <property type="nucleotide sequence ID" value="NZ_BAABHB010000001.1"/>
</dbReference>
<dbReference type="EMBL" id="BAABHB010000001">
    <property type="protein sequence ID" value="GAA4396704.1"/>
    <property type="molecule type" value="Genomic_DNA"/>
</dbReference>
<protein>
    <recommendedName>
        <fullName evidence="3">Copper type II ascorbate-dependent monooxygenase C-terminal domain-containing protein</fullName>
    </recommendedName>
</protein>
<feature type="domain" description="Copper type II ascorbate-dependent monooxygenase C-terminal" evidence="3">
    <location>
        <begin position="365"/>
        <end position="455"/>
    </location>
</feature>
<evidence type="ECO:0000256" key="2">
    <source>
        <dbReference type="SAM" id="SignalP"/>
    </source>
</evidence>
<name>A0ABP8JVL7_9BACT</name>
<comment type="caution">
    <text evidence="4">The sequence shown here is derived from an EMBL/GenBank/DDBJ whole genome shotgun (WGS) entry which is preliminary data.</text>
</comment>
<keyword evidence="2" id="KW-0732">Signal</keyword>